<name>A0A0W0Z478_LEGSP</name>
<dbReference type="Gene3D" id="1.10.10.10">
    <property type="entry name" value="Winged helix-like DNA-binding domain superfamily/Winged helix DNA-binding domain"/>
    <property type="match status" value="1"/>
</dbReference>
<feature type="domain" description="RNA polymerase sigma-70 region 2" evidence="5">
    <location>
        <begin position="28"/>
        <end position="94"/>
    </location>
</feature>
<organism evidence="7 8">
    <name type="scientific">Legionella spiritensis</name>
    <dbReference type="NCBI Taxonomy" id="452"/>
    <lineage>
        <taxon>Bacteria</taxon>
        <taxon>Pseudomonadati</taxon>
        <taxon>Pseudomonadota</taxon>
        <taxon>Gammaproteobacteria</taxon>
        <taxon>Legionellales</taxon>
        <taxon>Legionellaceae</taxon>
        <taxon>Legionella</taxon>
    </lineage>
</organism>
<comment type="similarity">
    <text evidence="1">Belongs to the sigma-70 factor family. ECF subfamily.</text>
</comment>
<dbReference type="InterPro" id="IPR036388">
    <property type="entry name" value="WH-like_DNA-bd_sf"/>
</dbReference>
<dbReference type="EMBL" id="LNYX01000014">
    <property type="protein sequence ID" value="KTD63946.1"/>
    <property type="molecule type" value="Genomic_DNA"/>
</dbReference>
<keyword evidence="8" id="KW-1185">Reference proteome</keyword>
<dbReference type="STRING" id="452.Lspi_1465"/>
<dbReference type="GO" id="GO:0003677">
    <property type="term" value="F:DNA binding"/>
    <property type="evidence" value="ECO:0007669"/>
    <property type="project" value="InterPro"/>
</dbReference>
<feature type="domain" description="RNA polymerase sigma factor 70 region 4 type 2" evidence="6">
    <location>
        <begin position="128"/>
        <end position="175"/>
    </location>
</feature>
<dbReference type="GO" id="GO:0006352">
    <property type="term" value="P:DNA-templated transcription initiation"/>
    <property type="evidence" value="ECO:0007669"/>
    <property type="project" value="InterPro"/>
</dbReference>
<dbReference type="InterPro" id="IPR014284">
    <property type="entry name" value="RNA_pol_sigma-70_dom"/>
</dbReference>
<dbReference type="InterPro" id="IPR013325">
    <property type="entry name" value="RNA_pol_sigma_r2"/>
</dbReference>
<accession>A0A0W0Z478</accession>
<dbReference type="Proteomes" id="UP000054877">
    <property type="component" value="Unassembled WGS sequence"/>
</dbReference>
<dbReference type="RefSeq" id="WP_058483392.1">
    <property type="nucleotide sequence ID" value="NZ_CAAAII010000001.1"/>
</dbReference>
<dbReference type="InterPro" id="IPR007627">
    <property type="entry name" value="RNA_pol_sigma70_r2"/>
</dbReference>
<dbReference type="SUPFAM" id="SSF88946">
    <property type="entry name" value="Sigma2 domain of RNA polymerase sigma factors"/>
    <property type="match status" value="1"/>
</dbReference>
<gene>
    <name evidence="7" type="primary">rpoE</name>
    <name evidence="7" type="ORF">Lspi_1465</name>
</gene>
<dbReference type="Pfam" id="PF04542">
    <property type="entry name" value="Sigma70_r2"/>
    <property type="match status" value="1"/>
</dbReference>
<evidence type="ECO:0000256" key="3">
    <source>
        <dbReference type="ARBA" id="ARBA00023082"/>
    </source>
</evidence>
<evidence type="ECO:0000256" key="2">
    <source>
        <dbReference type="ARBA" id="ARBA00023015"/>
    </source>
</evidence>
<proteinExistence type="inferred from homology"/>
<keyword evidence="3" id="KW-0731">Sigma factor</keyword>
<dbReference type="GO" id="GO:0016987">
    <property type="term" value="F:sigma factor activity"/>
    <property type="evidence" value="ECO:0007669"/>
    <property type="project" value="UniProtKB-KW"/>
</dbReference>
<evidence type="ECO:0000313" key="7">
    <source>
        <dbReference type="EMBL" id="KTD63946.1"/>
    </source>
</evidence>
<dbReference type="Pfam" id="PF08281">
    <property type="entry name" value="Sigma70_r4_2"/>
    <property type="match status" value="1"/>
</dbReference>
<evidence type="ECO:0000259" key="5">
    <source>
        <dbReference type="Pfam" id="PF04542"/>
    </source>
</evidence>
<protein>
    <submittedName>
        <fullName evidence="7">Sigma factor RpoE (Sigma 24)</fullName>
    </submittedName>
</protein>
<dbReference type="OrthoDB" id="9780326at2"/>
<sequence>MRSLSEEKEAQLINRSLYGDSEAMNQLIGRYYKKIIVQIQSQVNDAAIANDLAQEVCIKLFRYLGDFDFRSNFSTWLHCIIQNTLKNYYRANSKELLMFVQNLPATPLYNTIPGPEMSAIELQLGDHLDKIMGQLPEKMSHCFILHILNGLSYEDIAAYMGCPLGTVRSRIHRTRDILKAGMEDNK</sequence>
<evidence type="ECO:0000256" key="1">
    <source>
        <dbReference type="ARBA" id="ARBA00010641"/>
    </source>
</evidence>
<dbReference type="SUPFAM" id="SSF88659">
    <property type="entry name" value="Sigma3 and sigma4 domains of RNA polymerase sigma factors"/>
    <property type="match status" value="1"/>
</dbReference>
<dbReference type="PANTHER" id="PTHR43133:SF53">
    <property type="entry name" value="ECF RNA POLYMERASE SIGMA-E FACTOR"/>
    <property type="match status" value="1"/>
</dbReference>
<dbReference type="InterPro" id="IPR013249">
    <property type="entry name" value="RNA_pol_sigma70_r4_t2"/>
</dbReference>
<dbReference type="Gene3D" id="1.10.1740.10">
    <property type="match status" value="1"/>
</dbReference>
<comment type="caution">
    <text evidence="7">The sequence shown here is derived from an EMBL/GenBank/DDBJ whole genome shotgun (WGS) entry which is preliminary data.</text>
</comment>
<dbReference type="InterPro" id="IPR013324">
    <property type="entry name" value="RNA_pol_sigma_r3/r4-like"/>
</dbReference>
<evidence type="ECO:0000259" key="6">
    <source>
        <dbReference type="Pfam" id="PF08281"/>
    </source>
</evidence>
<dbReference type="CDD" id="cd06171">
    <property type="entry name" value="Sigma70_r4"/>
    <property type="match status" value="1"/>
</dbReference>
<evidence type="ECO:0000256" key="4">
    <source>
        <dbReference type="ARBA" id="ARBA00023163"/>
    </source>
</evidence>
<keyword evidence="4" id="KW-0804">Transcription</keyword>
<keyword evidence="2" id="KW-0805">Transcription regulation</keyword>
<dbReference type="AlphaFoldDB" id="A0A0W0Z478"/>
<reference evidence="7 8" key="1">
    <citation type="submission" date="2015-11" db="EMBL/GenBank/DDBJ databases">
        <title>Genomic analysis of 38 Legionella species identifies large and diverse effector repertoires.</title>
        <authorList>
            <person name="Burstein D."/>
            <person name="Amaro F."/>
            <person name="Zusman T."/>
            <person name="Lifshitz Z."/>
            <person name="Cohen O."/>
            <person name="Gilbert J.A."/>
            <person name="Pupko T."/>
            <person name="Shuman H.A."/>
            <person name="Segal G."/>
        </authorList>
    </citation>
    <scope>NUCLEOTIDE SEQUENCE [LARGE SCALE GENOMIC DNA]</scope>
    <source>
        <strain evidence="7 8">Mt.St.Helens-9</strain>
    </source>
</reference>
<dbReference type="PANTHER" id="PTHR43133">
    <property type="entry name" value="RNA POLYMERASE ECF-TYPE SIGMA FACTO"/>
    <property type="match status" value="1"/>
</dbReference>
<dbReference type="InterPro" id="IPR039425">
    <property type="entry name" value="RNA_pol_sigma-70-like"/>
</dbReference>
<dbReference type="PATRIC" id="fig|452.5.peg.1619"/>
<evidence type="ECO:0000313" key="8">
    <source>
        <dbReference type="Proteomes" id="UP000054877"/>
    </source>
</evidence>
<dbReference type="NCBIfam" id="TIGR02937">
    <property type="entry name" value="sigma70-ECF"/>
    <property type="match status" value="1"/>
</dbReference>